<proteinExistence type="predicted"/>
<dbReference type="Proteomes" id="UP000886501">
    <property type="component" value="Unassembled WGS sequence"/>
</dbReference>
<sequence>MVSYVVTGASRGIGLAFVQALHERNPHDIVFAIVRNPDSSAELRELAGPNVHIIAGDLDRPETLHSAAAEVAKITGGSLDVFINNAALIPSERRAYTLTSYIGKDDLLINDLNTFYKTNVIGAVAVTNAFLPLIEKGAQKKVINISSAAGYPEFVEKTGYASGVPYGISKAALNFINTKYAVEFRGKGYTFLAISPGLVDTSTGSRTAADEASRDAMIGAFKATDPDWNGVPLLPRQSADLVLGVIDRATPKDSGGFVSQYGDKRWL</sequence>
<evidence type="ECO:0000313" key="2">
    <source>
        <dbReference type="Proteomes" id="UP000886501"/>
    </source>
</evidence>
<reference evidence="1" key="2">
    <citation type="journal article" date="2020" name="Nat. Commun.">
        <title>Large-scale genome sequencing of mycorrhizal fungi provides insights into the early evolution of symbiotic traits.</title>
        <authorList>
            <person name="Miyauchi S."/>
            <person name="Kiss E."/>
            <person name="Kuo A."/>
            <person name="Drula E."/>
            <person name="Kohler A."/>
            <person name="Sanchez-Garcia M."/>
            <person name="Morin E."/>
            <person name="Andreopoulos B."/>
            <person name="Barry K.W."/>
            <person name="Bonito G."/>
            <person name="Buee M."/>
            <person name="Carver A."/>
            <person name="Chen C."/>
            <person name="Cichocki N."/>
            <person name="Clum A."/>
            <person name="Culley D."/>
            <person name="Crous P.W."/>
            <person name="Fauchery L."/>
            <person name="Girlanda M."/>
            <person name="Hayes R.D."/>
            <person name="Keri Z."/>
            <person name="LaButti K."/>
            <person name="Lipzen A."/>
            <person name="Lombard V."/>
            <person name="Magnuson J."/>
            <person name="Maillard F."/>
            <person name="Murat C."/>
            <person name="Nolan M."/>
            <person name="Ohm R.A."/>
            <person name="Pangilinan J."/>
            <person name="Pereira M.F."/>
            <person name="Perotto S."/>
            <person name="Peter M."/>
            <person name="Pfister S."/>
            <person name="Riley R."/>
            <person name="Sitrit Y."/>
            <person name="Stielow J.B."/>
            <person name="Szollosi G."/>
            <person name="Zifcakova L."/>
            <person name="Stursova M."/>
            <person name="Spatafora J.W."/>
            <person name="Tedersoo L."/>
            <person name="Vaario L.M."/>
            <person name="Yamada A."/>
            <person name="Yan M."/>
            <person name="Wang P."/>
            <person name="Xu J."/>
            <person name="Bruns T."/>
            <person name="Baldrian P."/>
            <person name="Vilgalys R."/>
            <person name="Dunand C."/>
            <person name="Henrissat B."/>
            <person name="Grigoriev I.V."/>
            <person name="Hibbett D."/>
            <person name="Nagy L.G."/>
            <person name="Martin F.M."/>
        </authorList>
    </citation>
    <scope>NUCLEOTIDE SEQUENCE</scope>
    <source>
        <strain evidence="1">P2</strain>
    </source>
</reference>
<keyword evidence="2" id="KW-1185">Reference proteome</keyword>
<name>A0ACB6ZQJ7_THEGA</name>
<accession>A0ACB6ZQJ7</accession>
<protein>
    <submittedName>
        <fullName evidence="1">NAD(P)-binding protein</fullName>
    </submittedName>
</protein>
<comment type="caution">
    <text evidence="1">The sequence shown here is derived from an EMBL/GenBank/DDBJ whole genome shotgun (WGS) entry which is preliminary data.</text>
</comment>
<gene>
    <name evidence="1" type="ORF">BDM02DRAFT_427831</name>
</gene>
<reference evidence="1" key="1">
    <citation type="submission" date="2019-10" db="EMBL/GenBank/DDBJ databases">
        <authorList>
            <consortium name="DOE Joint Genome Institute"/>
            <person name="Kuo A."/>
            <person name="Miyauchi S."/>
            <person name="Kiss E."/>
            <person name="Drula E."/>
            <person name="Kohler A."/>
            <person name="Sanchez-Garcia M."/>
            <person name="Andreopoulos B."/>
            <person name="Barry K.W."/>
            <person name="Bonito G."/>
            <person name="Buee M."/>
            <person name="Carver A."/>
            <person name="Chen C."/>
            <person name="Cichocki N."/>
            <person name="Clum A."/>
            <person name="Culley D."/>
            <person name="Crous P.W."/>
            <person name="Fauchery L."/>
            <person name="Girlanda M."/>
            <person name="Hayes R."/>
            <person name="Keri Z."/>
            <person name="Labutti K."/>
            <person name="Lipzen A."/>
            <person name="Lombard V."/>
            <person name="Magnuson J."/>
            <person name="Maillard F."/>
            <person name="Morin E."/>
            <person name="Murat C."/>
            <person name="Nolan M."/>
            <person name="Ohm R."/>
            <person name="Pangilinan J."/>
            <person name="Pereira M."/>
            <person name="Perotto S."/>
            <person name="Peter M."/>
            <person name="Riley R."/>
            <person name="Sitrit Y."/>
            <person name="Stielow B."/>
            <person name="Szollosi G."/>
            <person name="Zifcakova L."/>
            <person name="Stursova M."/>
            <person name="Spatafora J.W."/>
            <person name="Tedersoo L."/>
            <person name="Vaario L.-M."/>
            <person name="Yamada A."/>
            <person name="Yan M."/>
            <person name="Wang P."/>
            <person name="Xu J."/>
            <person name="Bruns T."/>
            <person name="Baldrian P."/>
            <person name="Vilgalys R."/>
            <person name="Henrissat B."/>
            <person name="Grigoriev I.V."/>
            <person name="Hibbett D."/>
            <person name="Nagy L.G."/>
            <person name="Martin F.M."/>
        </authorList>
    </citation>
    <scope>NUCLEOTIDE SEQUENCE</scope>
    <source>
        <strain evidence="1">P2</strain>
    </source>
</reference>
<dbReference type="EMBL" id="MU117972">
    <property type="protein sequence ID" value="KAF9651844.1"/>
    <property type="molecule type" value="Genomic_DNA"/>
</dbReference>
<evidence type="ECO:0000313" key="1">
    <source>
        <dbReference type="EMBL" id="KAF9651844.1"/>
    </source>
</evidence>
<organism evidence="1 2">
    <name type="scientific">Thelephora ganbajun</name>
    <name type="common">Ganba fungus</name>
    <dbReference type="NCBI Taxonomy" id="370292"/>
    <lineage>
        <taxon>Eukaryota</taxon>
        <taxon>Fungi</taxon>
        <taxon>Dikarya</taxon>
        <taxon>Basidiomycota</taxon>
        <taxon>Agaricomycotina</taxon>
        <taxon>Agaricomycetes</taxon>
        <taxon>Thelephorales</taxon>
        <taxon>Thelephoraceae</taxon>
        <taxon>Thelephora</taxon>
    </lineage>
</organism>